<organism evidence="1 2">
    <name type="scientific">Lactobacillus helveticus CIRM-BIA 951</name>
    <dbReference type="NCBI Taxonomy" id="1226334"/>
    <lineage>
        <taxon>Bacteria</taxon>
        <taxon>Bacillati</taxon>
        <taxon>Bacillota</taxon>
        <taxon>Bacilli</taxon>
        <taxon>Lactobacillales</taxon>
        <taxon>Lactobacillaceae</taxon>
        <taxon>Lactobacillus</taxon>
    </lineage>
</organism>
<sequence length="28" mass="3353">MDVNRQMPDEKPIYHKTVYRLMCINGIS</sequence>
<proteinExistence type="predicted"/>
<protein>
    <submittedName>
        <fullName evidence="1">Uncharacterized protein</fullName>
    </submittedName>
</protein>
<dbReference type="HOGENOM" id="CLU_3412627_0_0_9"/>
<dbReference type="AlphaFoldDB" id="U6F402"/>
<accession>U6F402</accession>
<gene>
    <name evidence="1" type="ORF">LHCIRMBIA951_01348</name>
</gene>
<keyword evidence="2" id="KW-1185">Reference proteome</keyword>
<dbReference type="Proteomes" id="UP000017248">
    <property type="component" value="Unassembled WGS sequence"/>
</dbReference>
<dbReference type="EMBL" id="CBUK010000025">
    <property type="protein sequence ID" value="CDI57709.1"/>
    <property type="molecule type" value="Genomic_DNA"/>
</dbReference>
<comment type="caution">
    <text evidence="1">The sequence shown here is derived from an EMBL/GenBank/DDBJ whole genome shotgun (WGS) entry which is preliminary data.</text>
</comment>
<name>U6F402_LACHE</name>
<evidence type="ECO:0000313" key="1">
    <source>
        <dbReference type="EMBL" id="CDI57709.1"/>
    </source>
</evidence>
<evidence type="ECO:0000313" key="2">
    <source>
        <dbReference type="Proteomes" id="UP000017248"/>
    </source>
</evidence>
<reference evidence="1" key="1">
    <citation type="submission" date="2013-09" db="EMBL/GenBank/DDBJ databases">
        <title>Draft Genome Sequence of five Lactobacillus helveticus strains CIRM-BIA 101T, 103, 104, 951 and 953 isolated from milk product.</title>
        <authorList>
            <person name="Valence F."/>
            <person name="Chuat V."/>
            <person name="Ma L."/>
            <person name="Creno S."/>
            <person name="Falentin H."/>
            <person name="Lortal S."/>
            <person name="Bizet C."/>
            <person name="Clermont D."/>
            <person name="Loux V."/>
            <person name="Bouchier C."/>
            <person name="Cousin S."/>
        </authorList>
    </citation>
    <scope>NUCLEOTIDE SEQUENCE [LARGE SCALE GENOMIC DNA]</scope>
    <source>
        <strain evidence="1">CIRM-BIA 951</strain>
    </source>
</reference>